<keyword evidence="5" id="KW-0408">Iron</keyword>
<dbReference type="Proteomes" id="UP001363151">
    <property type="component" value="Unassembled WGS sequence"/>
</dbReference>
<evidence type="ECO:0000313" key="7">
    <source>
        <dbReference type="EMBL" id="KAK7233851.1"/>
    </source>
</evidence>
<evidence type="ECO:0000259" key="6">
    <source>
        <dbReference type="PROSITE" id="PS51471"/>
    </source>
</evidence>
<feature type="domain" description="Fe2OG dioxygenase" evidence="6">
    <location>
        <begin position="275"/>
        <end position="394"/>
    </location>
</feature>
<keyword evidence="3" id="KW-0223">Dioxygenase</keyword>
<dbReference type="InterPro" id="IPR006620">
    <property type="entry name" value="Pro_4_hyd_alph"/>
</dbReference>
<keyword evidence="8" id="KW-1185">Reference proteome</keyword>
<evidence type="ECO:0000256" key="1">
    <source>
        <dbReference type="ARBA" id="ARBA00001961"/>
    </source>
</evidence>
<evidence type="ECO:0000256" key="5">
    <source>
        <dbReference type="ARBA" id="ARBA00023004"/>
    </source>
</evidence>
<dbReference type="InterPro" id="IPR005123">
    <property type="entry name" value="Oxoglu/Fe-dep_dioxygenase_dom"/>
</dbReference>
<comment type="cofactor">
    <cofactor evidence="1">
        <name>L-ascorbate</name>
        <dbReference type="ChEBI" id="CHEBI:38290"/>
    </cofactor>
</comment>
<comment type="caution">
    <text evidence="7">The sequence shown here is derived from an EMBL/GenBank/DDBJ whole genome shotgun (WGS) entry which is preliminary data.</text>
</comment>
<dbReference type="PANTHER" id="PTHR14650">
    <property type="entry name" value="PROLYL HYDROXYLASE-RELATED"/>
    <property type="match status" value="1"/>
</dbReference>
<keyword evidence="2" id="KW-0479">Metal-binding</keyword>
<proteinExistence type="predicted"/>
<organism evidence="7 8">
    <name type="scientific">Aureococcus anophagefferens</name>
    <name type="common">Harmful bloom alga</name>
    <dbReference type="NCBI Taxonomy" id="44056"/>
    <lineage>
        <taxon>Eukaryota</taxon>
        <taxon>Sar</taxon>
        <taxon>Stramenopiles</taxon>
        <taxon>Ochrophyta</taxon>
        <taxon>Pelagophyceae</taxon>
        <taxon>Pelagomonadales</taxon>
        <taxon>Pelagomonadaceae</taxon>
        <taxon>Aureococcus</taxon>
    </lineage>
</organism>
<keyword evidence="4" id="KW-0560">Oxidoreductase</keyword>
<dbReference type="EMBL" id="JBBJCI010000355">
    <property type="protein sequence ID" value="KAK7233851.1"/>
    <property type="molecule type" value="Genomic_DNA"/>
</dbReference>
<protein>
    <submittedName>
        <fullName evidence="7">L-ascorbic acid binding protein</fullName>
    </submittedName>
</protein>
<dbReference type="SMART" id="SM00702">
    <property type="entry name" value="P4Hc"/>
    <property type="match status" value="1"/>
</dbReference>
<name>A0ABR1FN24_AURAN</name>
<dbReference type="InterPro" id="IPR039210">
    <property type="entry name" value="OGFOD3"/>
</dbReference>
<evidence type="ECO:0000256" key="3">
    <source>
        <dbReference type="ARBA" id="ARBA00022964"/>
    </source>
</evidence>
<evidence type="ECO:0000256" key="2">
    <source>
        <dbReference type="ARBA" id="ARBA00022723"/>
    </source>
</evidence>
<dbReference type="PANTHER" id="PTHR14650:SF1">
    <property type="entry name" value="2-OXOGLUTARATE AND IRON-DEPENDENT OXYGENASE DOMAIN-CONTAINING PROTEIN 3"/>
    <property type="match status" value="1"/>
</dbReference>
<gene>
    <name evidence="7" type="ORF">SO694_00100048</name>
</gene>
<accession>A0ABR1FN24</accession>
<dbReference type="InterPro" id="IPR044862">
    <property type="entry name" value="Pro_4_hyd_alph_FE2OG_OXY"/>
</dbReference>
<dbReference type="PROSITE" id="PS51471">
    <property type="entry name" value="FE2OG_OXY"/>
    <property type="match status" value="1"/>
</dbReference>
<sequence length="396" mass="42758">MAAIAAAAPFSARAWVATHGDALHVDELFIEKLKLAALDRFALDGGDALLEFGDEVRADAAEAYAETWVREGLEALEVHAASGRSLRRAPKPADVDALVRVREERSRADGPREQFRENSERPCEVEGFCEAIGLQASLVESRRQPGRDVRLVPASDVFDEKTIDVPACCLDAPRLYGATHDVVNVRKLFDGVFCASDCARAAKAIIIAGRRSRRQGGKCSLGLGAAPSDKVMGFVPFLGWTSAGSLDSARFFVFVHQRCAFLAAKACKLTVSDLRPAACFLLSYSPHDTKHPLASDVASFGSKERGSKASYSYSDAHVDKAQVPAYDVSAVLYFNTIGSGFDGGGFAFVDGDGDTVVEPRAGRLLVFSSGCENLHRVLAVTRGTRFAMTMWWSLRS</sequence>
<evidence type="ECO:0000313" key="8">
    <source>
        <dbReference type="Proteomes" id="UP001363151"/>
    </source>
</evidence>
<dbReference type="Pfam" id="PF13640">
    <property type="entry name" value="2OG-FeII_Oxy_3"/>
    <property type="match status" value="1"/>
</dbReference>
<reference evidence="7 8" key="1">
    <citation type="submission" date="2024-03" db="EMBL/GenBank/DDBJ databases">
        <title>Aureococcus anophagefferens CCMP1851 and Kratosvirus quantuckense: Draft genome of a second virus-susceptible host strain in the model system.</title>
        <authorList>
            <person name="Chase E."/>
            <person name="Truchon A.R."/>
            <person name="Schepens W."/>
            <person name="Wilhelm S.W."/>
        </authorList>
    </citation>
    <scope>NUCLEOTIDE SEQUENCE [LARGE SCALE GENOMIC DNA]</scope>
    <source>
        <strain evidence="7 8">CCMP1851</strain>
    </source>
</reference>
<evidence type="ECO:0000256" key="4">
    <source>
        <dbReference type="ARBA" id="ARBA00023002"/>
    </source>
</evidence>
<dbReference type="Gene3D" id="2.60.120.620">
    <property type="entry name" value="q2cbj1_9rhob like domain"/>
    <property type="match status" value="1"/>
</dbReference>